<accession>A0A401U4S5</accession>
<dbReference type="Pfam" id="PF13378">
    <property type="entry name" value="MR_MLE_C"/>
    <property type="match status" value="1"/>
</dbReference>
<sequence>MRERKSWFVKIWDDVNTEVFGLGECAPLPGLSIDDVPDYEEQLRETLQRLQELTIDNGQLTTDKIQLLIKQVISPQYPSIIFGLETALLDLMNGGRRIIFQNDFQKGRELPINGLIWMADMDLMLQQIAIKVYDGFNCIKMKVGGLNFEKECDILHYVRKKYYREDITIRLDANGAFKPDDCLYKLKELSKFGIHSIEQPIKAGQRSLMRELSEQSPIPIALDEELIGVNTLEEKQLLLEECGAPYIILKPSLHGGIQSSLEWIKVAEEKKIGWWITSALESNIGLNAICQMTAQFPVEIPQGLGTGQLYDNNIESPLLVKKGNISLSQSQEWNIESLNFITIQNNG</sequence>
<keyword evidence="1" id="KW-0479">Metal-binding</keyword>
<gene>
    <name evidence="3" type="ORF">SanaruYs_00960</name>
</gene>
<dbReference type="Proteomes" id="UP000288227">
    <property type="component" value="Unassembled WGS sequence"/>
</dbReference>
<dbReference type="InterPro" id="IPR029065">
    <property type="entry name" value="Enolase_C-like"/>
</dbReference>
<dbReference type="InterPro" id="IPR036849">
    <property type="entry name" value="Enolase-like_C_sf"/>
</dbReference>
<dbReference type="CDD" id="cd03320">
    <property type="entry name" value="OSBS"/>
    <property type="match status" value="1"/>
</dbReference>
<dbReference type="PROSITE" id="PS00909">
    <property type="entry name" value="MR_MLE_2"/>
    <property type="match status" value="1"/>
</dbReference>
<dbReference type="SFLD" id="SFLDS00001">
    <property type="entry name" value="Enolase"/>
    <property type="match status" value="1"/>
</dbReference>
<dbReference type="PANTHER" id="PTHR48073:SF2">
    <property type="entry name" value="O-SUCCINYLBENZOATE SYNTHASE"/>
    <property type="match status" value="1"/>
</dbReference>
<dbReference type="Gene3D" id="3.20.20.120">
    <property type="entry name" value="Enolase-like C-terminal domain"/>
    <property type="match status" value="1"/>
</dbReference>
<dbReference type="GO" id="GO:0016854">
    <property type="term" value="F:racemase and epimerase activity"/>
    <property type="evidence" value="ECO:0007669"/>
    <property type="project" value="UniProtKB-ARBA"/>
</dbReference>
<evidence type="ECO:0000313" key="4">
    <source>
        <dbReference type="Proteomes" id="UP000288227"/>
    </source>
</evidence>
<dbReference type="Gene3D" id="3.30.390.10">
    <property type="entry name" value="Enolase-like, N-terminal domain"/>
    <property type="match status" value="1"/>
</dbReference>
<dbReference type="SFLD" id="SFLDF00009">
    <property type="entry name" value="o-succinylbenzoate_synthase"/>
    <property type="match status" value="1"/>
</dbReference>
<evidence type="ECO:0000259" key="2">
    <source>
        <dbReference type="SMART" id="SM00922"/>
    </source>
</evidence>
<dbReference type="GO" id="GO:0046872">
    <property type="term" value="F:metal ion binding"/>
    <property type="evidence" value="ECO:0007669"/>
    <property type="project" value="UniProtKB-KW"/>
</dbReference>
<dbReference type="GO" id="GO:0009063">
    <property type="term" value="P:amino acid catabolic process"/>
    <property type="evidence" value="ECO:0007669"/>
    <property type="project" value="InterPro"/>
</dbReference>
<dbReference type="SMART" id="SM00922">
    <property type="entry name" value="MR_MLE"/>
    <property type="match status" value="1"/>
</dbReference>
<dbReference type="InterPro" id="IPR013342">
    <property type="entry name" value="Mandelate_racemase_C"/>
</dbReference>
<reference evidence="3 4" key="1">
    <citation type="submission" date="2018-11" db="EMBL/GenBank/DDBJ databases">
        <title>Chryseotalea sanarue gen. nov., sp., nov., a member of the family Cytophagaceae, isolated from a brackish lake in Hamamatsu Japan.</title>
        <authorList>
            <person name="Maejima Y."/>
            <person name="Iino T."/>
            <person name="Muraguchi Y."/>
            <person name="Fukuda K."/>
            <person name="Ohkuma M."/>
            <person name="Moriuchi R."/>
            <person name="Dohra H."/>
            <person name="Kimbara K."/>
            <person name="Shintani M."/>
        </authorList>
    </citation>
    <scope>NUCLEOTIDE SEQUENCE [LARGE SCALE GENOMIC DNA]</scope>
    <source>
        <strain evidence="3 4">Ys</strain>
    </source>
</reference>
<dbReference type="PANTHER" id="PTHR48073">
    <property type="entry name" value="O-SUCCINYLBENZOATE SYNTHASE-RELATED"/>
    <property type="match status" value="1"/>
</dbReference>
<dbReference type="InterPro" id="IPR018110">
    <property type="entry name" value="Mandel_Rmase/mucon_lact_enz_CS"/>
</dbReference>
<evidence type="ECO:0000313" key="3">
    <source>
        <dbReference type="EMBL" id="GCC49882.1"/>
    </source>
</evidence>
<dbReference type="SUPFAM" id="SSF54826">
    <property type="entry name" value="Enolase N-terminal domain-like"/>
    <property type="match status" value="1"/>
</dbReference>
<dbReference type="EMBL" id="BHXQ01000001">
    <property type="protein sequence ID" value="GCC49882.1"/>
    <property type="molecule type" value="Genomic_DNA"/>
</dbReference>
<keyword evidence="4" id="KW-1185">Reference proteome</keyword>
<organism evidence="3 4">
    <name type="scientific">Chryseotalea sanaruensis</name>
    <dbReference type="NCBI Taxonomy" id="2482724"/>
    <lineage>
        <taxon>Bacteria</taxon>
        <taxon>Pseudomonadati</taxon>
        <taxon>Bacteroidota</taxon>
        <taxon>Cytophagia</taxon>
        <taxon>Cytophagales</taxon>
        <taxon>Chryseotaleaceae</taxon>
        <taxon>Chryseotalea</taxon>
    </lineage>
</organism>
<dbReference type="InterPro" id="IPR029017">
    <property type="entry name" value="Enolase-like_N"/>
</dbReference>
<protein>
    <submittedName>
        <fullName evidence="3">O-succinylbenzoate synthase</fullName>
    </submittedName>
</protein>
<dbReference type="AlphaFoldDB" id="A0A401U4S5"/>
<name>A0A401U4S5_9BACT</name>
<feature type="domain" description="Mandelate racemase/muconate lactonizing enzyme C-terminal" evidence="2">
    <location>
        <begin position="121"/>
        <end position="219"/>
    </location>
</feature>
<dbReference type="SUPFAM" id="SSF51604">
    <property type="entry name" value="Enolase C-terminal domain-like"/>
    <property type="match status" value="1"/>
</dbReference>
<dbReference type="SFLD" id="SFLDG00180">
    <property type="entry name" value="muconate_cycloisomerase"/>
    <property type="match status" value="1"/>
</dbReference>
<evidence type="ECO:0000256" key="1">
    <source>
        <dbReference type="ARBA" id="ARBA00022723"/>
    </source>
</evidence>
<proteinExistence type="predicted"/>
<comment type="caution">
    <text evidence="3">The sequence shown here is derived from an EMBL/GenBank/DDBJ whole genome shotgun (WGS) entry which is preliminary data.</text>
</comment>